<evidence type="ECO:0000313" key="3">
    <source>
        <dbReference type="EMBL" id="ATX71399.1"/>
    </source>
</evidence>
<feature type="transmembrane region" description="Helical" evidence="2">
    <location>
        <begin position="60"/>
        <end position="83"/>
    </location>
</feature>
<gene>
    <name evidence="3" type="ORF">SCLAR_v1c10990</name>
</gene>
<reference evidence="3 4" key="1">
    <citation type="submission" date="2017-11" db="EMBL/GenBank/DDBJ databases">
        <title>Complete genome sequence of Spiroplasma clarkii CN-5 (DSM 19994).</title>
        <authorList>
            <person name="Tsai Y.-M."/>
            <person name="Chang A."/>
            <person name="Lo W.-S."/>
            <person name="Kuo C.-H."/>
        </authorList>
    </citation>
    <scope>NUCLEOTIDE SEQUENCE [LARGE SCALE GENOMIC DNA]</scope>
    <source>
        <strain evidence="3 4">CN-5</strain>
    </source>
</reference>
<dbReference type="EMBL" id="CP024870">
    <property type="protein sequence ID" value="ATX71399.1"/>
    <property type="molecule type" value="Genomic_DNA"/>
</dbReference>
<name>A0A2K8KLE6_9MOLU</name>
<dbReference type="Proteomes" id="UP000231179">
    <property type="component" value="Chromosome"/>
</dbReference>
<dbReference type="RefSeq" id="WP_100254937.1">
    <property type="nucleotide sequence ID" value="NZ_CP024870.1"/>
</dbReference>
<keyword evidence="4" id="KW-1185">Reference proteome</keyword>
<sequence>MIFANYDFIDGALSKDGALFTNFVILLGIGLVVTLIPTLYALYLFVGFKKSEGKKFLSKPWFAGILIAEVLSIIFCCLGWMFFFGEFILGTGSEAGNKAFTLVLTFTILTYVTAVGWYAILLFWAHYIWIQIEENQIVTISSTIKKEKIVKVIKDENKGKVYINFTESKTSLKKLSFRIGSTMTQFIIENLSASGIKVEVGNQEEFYQNKVVELKSVPAEKLRTAASKKDDSKAKPKSESAKTESEPKTKTEPETKTSEDTEK</sequence>
<feature type="region of interest" description="Disordered" evidence="1">
    <location>
        <begin position="223"/>
        <end position="263"/>
    </location>
</feature>
<keyword evidence="2" id="KW-0812">Transmembrane</keyword>
<feature type="transmembrane region" description="Helical" evidence="2">
    <location>
        <begin position="23"/>
        <end position="48"/>
    </location>
</feature>
<accession>A0A2K8KLE6</accession>
<keyword evidence="2" id="KW-0472">Membrane</keyword>
<protein>
    <submittedName>
        <fullName evidence="3">Uncharacterized protein</fullName>
    </submittedName>
</protein>
<evidence type="ECO:0000256" key="2">
    <source>
        <dbReference type="SAM" id="Phobius"/>
    </source>
</evidence>
<dbReference type="AlphaFoldDB" id="A0A2K8KLE6"/>
<evidence type="ECO:0000313" key="4">
    <source>
        <dbReference type="Proteomes" id="UP000231179"/>
    </source>
</evidence>
<proteinExistence type="predicted"/>
<feature type="transmembrane region" description="Helical" evidence="2">
    <location>
        <begin position="103"/>
        <end position="125"/>
    </location>
</feature>
<keyword evidence="2" id="KW-1133">Transmembrane helix</keyword>
<organism evidence="3 4">
    <name type="scientific">Spiroplasma clarkii</name>
    <dbReference type="NCBI Taxonomy" id="2139"/>
    <lineage>
        <taxon>Bacteria</taxon>
        <taxon>Bacillati</taxon>
        <taxon>Mycoplasmatota</taxon>
        <taxon>Mollicutes</taxon>
        <taxon>Entomoplasmatales</taxon>
        <taxon>Spiroplasmataceae</taxon>
        <taxon>Spiroplasma</taxon>
    </lineage>
</organism>
<evidence type="ECO:0000256" key="1">
    <source>
        <dbReference type="SAM" id="MobiDB-lite"/>
    </source>
</evidence>